<dbReference type="STRING" id="1432307.W9CUG4"/>
<sequence length="711" mass="79812">MTSELPPSNLSTLEAPTIDIQTADISSSQSQTTQMENPPTSHITPHTIPLAVTKTGPTTIEDLPNELLVDIFSHLDSEAPSSSHTILHDQPTLNVTNSSIRDLKDCSVISKRWRQATLPLLFKYTRYILKYSEDDSRPILNDLIGPFLQFIHTQSLADIISSFTLVVREKKISNCLDGRPRLGEFDRFWQGLFQTINPSTILIAAPVEALASLTSAVIKPRDLKFFEIECHYLRLQRPADEHTDYDEHTDCSHVHYRKLGDLQNYAMSSEIFHIRPWSSLLLNEGSNLEAYKSRPLWGVVTPSILQNLLGDDVPDSLINSGIRSMEYIAIFPMSSHFQSLVRQLPRLDHLYCQLVPRNNILQEEESIREIQIEDLWMERNDCYAKLLREKLSNPEPRNYKYLKTFESGDAADADAWELAVEFVKHAGLPWKVTIRANYIDGHGMGLPSYLIARCHCIKNDPKIPNRHIGSEEVRSRLSMDRSVYNAGNLLINEYLTALVILPLDFNMRSKRDNLNPIYFLPCNHNVPKSAKGRIHRNRNKVSRRSQIIGTTNIILGGKTVIQSEVIIRGDLLRTLPPSSTGEKPGNPVAVAIGRYCFISRGAQLRPPGKIYRGTFSYFPLKIGDHVYAGPGSIIEAAMLGNHVHIGANVVVGKFVIVKDFVKILDGTVVPAGMVIPSFSVVGGIPGRVVGEMAEGEIEGMDLREIYRGIKN</sequence>
<dbReference type="InterPro" id="IPR047125">
    <property type="entry name" value="DCTN5"/>
</dbReference>
<dbReference type="Proteomes" id="UP000019487">
    <property type="component" value="Unassembled WGS sequence"/>
</dbReference>
<comment type="subcellular location">
    <subcellularLocation>
        <location evidence="1">Cytoplasm</location>
        <location evidence="1">Cytoskeleton</location>
    </subcellularLocation>
</comment>
<dbReference type="OrthoDB" id="5296720at2759"/>
<evidence type="ECO:0000256" key="1">
    <source>
        <dbReference type="ARBA" id="ARBA00004245"/>
    </source>
</evidence>
<dbReference type="EMBL" id="AYSA01000048">
    <property type="protein sequence ID" value="ESZ98229.1"/>
    <property type="molecule type" value="Genomic_DNA"/>
</dbReference>
<evidence type="ECO:0000256" key="5">
    <source>
        <dbReference type="ARBA" id="ARBA00034865"/>
    </source>
</evidence>
<evidence type="ECO:0000256" key="4">
    <source>
        <dbReference type="ARBA" id="ARBA00034706"/>
    </source>
</evidence>
<feature type="domain" description="F-box" evidence="7">
    <location>
        <begin position="57"/>
        <end position="76"/>
    </location>
</feature>
<evidence type="ECO:0000313" key="8">
    <source>
        <dbReference type="EMBL" id="ESZ98229.1"/>
    </source>
</evidence>
<dbReference type="InterPro" id="IPR011004">
    <property type="entry name" value="Trimer_LpxA-like_sf"/>
</dbReference>
<evidence type="ECO:0000256" key="3">
    <source>
        <dbReference type="ARBA" id="ARBA00023212"/>
    </source>
</evidence>
<dbReference type="Pfam" id="PF21711">
    <property type="entry name" value="DCTN5"/>
    <property type="match status" value="1"/>
</dbReference>
<evidence type="ECO:0000256" key="6">
    <source>
        <dbReference type="SAM" id="MobiDB-lite"/>
    </source>
</evidence>
<dbReference type="PANTHER" id="PTHR46126:SF1">
    <property type="entry name" value="DYNACTIN SUBUNIT 5"/>
    <property type="match status" value="1"/>
</dbReference>
<dbReference type="SUPFAM" id="SSF51161">
    <property type="entry name" value="Trimeric LpxA-like enzymes"/>
    <property type="match status" value="1"/>
</dbReference>
<protein>
    <recommendedName>
        <fullName evidence="5">Dynactin subunit 5</fullName>
    </recommendedName>
</protein>
<comment type="similarity">
    <text evidence="4">Belongs to the dynactin subunits 5/6 family. Dynactin subunit 5 subfamily.</text>
</comment>
<keyword evidence="9" id="KW-1185">Reference proteome</keyword>
<gene>
    <name evidence="8" type="ORF">SBOR_1405</name>
</gene>
<evidence type="ECO:0000259" key="7">
    <source>
        <dbReference type="PROSITE" id="PS50181"/>
    </source>
</evidence>
<keyword evidence="2" id="KW-0963">Cytoplasm</keyword>
<dbReference type="HOGENOM" id="CLU_388385_0_0_1"/>
<reference evidence="8 9" key="1">
    <citation type="journal article" date="2014" name="Genome Announc.">
        <title>Draft genome sequence of Sclerotinia borealis, a psychrophilic plant pathogenic fungus.</title>
        <authorList>
            <person name="Mardanov A.V."/>
            <person name="Beletsky A.V."/>
            <person name="Kadnikov V.V."/>
            <person name="Ignatov A.N."/>
            <person name="Ravin N.V."/>
        </authorList>
    </citation>
    <scope>NUCLEOTIDE SEQUENCE [LARGE SCALE GENOMIC DNA]</scope>
    <source>
        <strain evidence="9">F-4157</strain>
    </source>
</reference>
<accession>W9CUG4</accession>
<feature type="region of interest" description="Disordered" evidence="6">
    <location>
        <begin position="1"/>
        <end position="20"/>
    </location>
</feature>
<feature type="region of interest" description="Disordered" evidence="6">
    <location>
        <begin position="25"/>
        <end position="46"/>
    </location>
</feature>
<evidence type="ECO:0000256" key="2">
    <source>
        <dbReference type="ARBA" id="ARBA00022490"/>
    </source>
</evidence>
<dbReference type="CDD" id="cd03359">
    <property type="entry name" value="LbH_Dynactin_5"/>
    <property type="match status" value="1"/>
</dbReference>
<dbReference type="Gene3D" id="2.160.10.10">
    <property type="entry name" value="Hexapeptide repeat proteins"/>
    <property type="match status" value="1"/>
</dbReference>
<comment type="caution">
    <text evidence="8">The sequence shown here is derived from an EMBL/GenBank/DDBJ whole genome shotgun (WGS) entry which is preliminary data.</text>
</comment>
<organism evidence="8 9">
    <name type="scientific">Sclerotinia borealis (strain F-4128)</name>
    <dbReference type="NCBI Taxonomy" id="1432307"/>
    <lineage>
        <taxon>Eukaryota</taxon>
        <taxon>Fungi</taxon>
        <taxon>Dikarya</taxon>
        <taxon>Ascomycota</taxon>
        <taxon>Pezizomycotina</taxon>
        <taxon>Leotiomycetes</taxon>
        <taxon>Helotiales</taxon>
        <taxon>Sclerotiniaceae</taxon>
        <taxon>Sclerotinia</taxon>
    </lineage>
</organism>
<keyword evidence="3" id="KW-0206">Cytoskeleton</keyword>
<name>W9CUG4_SCLBF</name>
<dbReference type="Gene3D" id="1.20.1280.50">
    <property type="match status" value="1"/>
</dbReference>
<dbReference type="InterPro" id="IPR001810">
    <property type="entry name" value="F-box_dom"/>
</dbReference>
<dbReference type="AlphaFoldDB" id="W9CUG4"/>
<dbReference type="GO" id="GO:0005869">
    <property type="term" value="C:dynactin complex"/>
    <property type="evidence" value="ECO:0007669"/>
    <property type="project" value="TreeGrafter"/>
</dbReference>
<feature type="compositionally biased region" description="Polar residues" evidence="6">
    <location>
        <begin position="25"/>
        <end position="37"/>
    </location>
</feature>
<proteinExistence type="inferred from homology"/>
<dbReference type="PANTHER" id="PTHR46126">
    <property type="entry name" value="DYNACTIN SUBUNIT 5"/>
    <property type="match status" value="1"/>
</dbReference>
<dbReference type="PROSITE" id="PS50181">
    <property type="entry name" value="FBOX"/>
    <property type="match status" value="1"/>
</dbReference>
<evidence type="ECO:0000313" key="9">
    <source>
        <dbReference type="Proteomes" id="UP000019487"/>
    </source>
</evidence>